<feature type="region of interest" description="LID" evidence="9">
    <location>
        <begin position="132"/>
        <end position="142"/>
    </location>
</feature>
<dbReference type="InterPro" id="IPR033690">
    <property type="entry name" value="Adenylat_kinase_CS"/>
</dbReference>
<keyword evidence="2 9" id="KW-0808">Transferase</keyword>
<dbReference type="GO" id="GO:0036431">
    <property type="term" value="F:dCMP kinase activity"/>
    <property type="evidence" value="ECO:0007669"/>
    <property type="project" value="RHEA"/>
</dbReference>
<dbReference type="FunCoup" id="A0A151ZD80">
    <property type="interactions" value="887"/>
</dbReference>
<keyword evidence="1 9" id="KW-0963">Cytoplasm</keyword>
<evidence type="ECO:0000256" key="2">
    <source>
        <dbReference type="ARBA" id="ARBA00022679"/>
    </source>
</evidence>
<dbReference type="InterPro" id="IPR000850">
    <property type="entry name" value="Adenylat/UMP-CMP_kin"/>
</dbReference>
<evidence type="ECO:0000256" key="9">
    <source>
        <dbReference type="HAMAP-Rule" id="MF_03172"/>
    </source>
</evidence>
<evidence type="ECO:0000313" key="11">
    <source>
        <dbReference type="Proteomes" id="UP000076078"/>
    </source>
</evidence>
<dbReference type="FunFam" id="3.40.50.300:FF:000315">
    <property type="entry name" value="Adenylate kinase 1"/>
    <property type="match status" value="1"/>
</dbReference>
<comment type="similarity">
    <text evidence="9">Belongs to the adenylate kinase family. UMP-CMP kinase subfamily.</text>
</comment>
<evidence type="ECO:0000256" key="8">
    <source>
        <dbReference type="ARBA" id="ARBA00048116"/>
    </source>
</evidence>
<dbReference type="CDD" id="cd01428">
    <property type="entry name" value="ADK"/>
    <property type="match status" value="1"/>
</dbReference>
<comment type="domain">
    <text evidence="9">Consists of three domains, a large central CORE domain and two small peripheral domains, NMPbind and LID, which undergo movements during catalysis. The LID domain closes over the site of phosphoryl transfer upon ATP binding. Assembling and dissambling the active center during each catalytic cycle provides an effective means to prevent ATP hydrolysis.</text>
</comment>
<evidence type="ECO:0000256" key="6">
    <source>
        <dbReference type="ARBA" id="ARBA00022975"/>
    </source>
</evidence>
<proteinExistence type="inferred from homology"/>
<dbReference type="InParanoid" id="A0A151ZD80"/>
<keyword evidence="11" id="KW-1185">Reference proteome</keyword>
<keyword evidence="6 9" id="KW-0665">Pyrimidine biosynthesis</keyword>
<dbReference type="GO" id="GO:0006221">
    <property type="term" value="P:pyrimidine nucleotide biosynthetic process"/>
    <property type="evidence" value="ECO:0007669"/>
    <property type="project" value="UniProtKB-UniRule"/>
</dbReference>
<comment type="subcellular location">
    <subcellularLocation>
        <location evidence="9">Cytoplasm</location>
    </subcellularLocation>
    <subcellularLocation>
        <location evidence="9">Nucleus</location>
    </subcellularLocation>
</comment>
<keyword evidence="4 9" id="KW-0418">Kinase</keyword>
<keyword evidence="5 9" id="KW-0067">ATP-binding</keyword>
<feature type="binding site" evidence="9">
    <location>
        <position position="150"/>
    </location>
    <ligand>
        <name>a ribonucleoside 5'-phosphate</name>
        <dbReference type="ChEBI" id="CHEBI:58043"/>
    </ligand>
</feature>
<feature type="binding site" evidence="9">
    <location>
        <position position="139"/>
    </location>
    <ligand>
        <name>a ribonucleoside 5'-phosphate</name>
        <dbReference type="ChEBI" id="CHEBI:58043"/>
    </ligand>
</feature>
<dbReference type="Pfam" id="PF00406">
    <property type="entry name" value="ADK"/>
    <property type="match status" value="1"/>
</dbReference>
<dbReference type="GO" id="GO:0005737">
    <property type="term" value="C:cytoplasm"/>
    <property type="evidence" value="ECO:0007669"/>
    <property type="project" value="UniProtKB-SubCell"/>
</dbReference>
<keyword evidence="3 9" id="KW-0547">Nucleotide-binding</keyword>
<dbReference type="GO" id="GO:0033862">
    <property type="term" value="F:UMP kinase activity"/>
    <property type="evidence" value="ECO:0007669"/>
    <property type="project" value="RHEA"/>
</dbReference>
<dbReference type="HAMAP" id="MF_00235">
    <property type="entry name" value="Adenylate_kinase_Adk"/>
    <property type="match status" value="1"/>
</dbReference>
<comment type="function">
    <text evidence="9">Catalyzes the phosphorylation of pyrimidine nucleoside monophosphates at the expense of ATP. Plays an important role in de novo pyrimidine nucleotide biosynthesis. Has preference for UMP and CMP as phosphate acceptors.</text>
</comment>
<name>A0A151ZD80_TIELA</name>
<dbReference type="GO" id="GO:0036430">
    <property type="term" value="F:CMP kinase activity"/>
    <property type="evidence" value="ECO:0007669"/>
    <property type="project" value="RHEA"/>
</dbReference>
<comment type="caution">
    <text evidence="10">The sequence shown here is derived from an EMBL/GenBank/DDBJ whole genome shotgun (WGS) entry which is preliminary data.</text>
</comment>
<comment type="catalytic activity">
    <reaction evidence="9">
        <text>CMP + ATP = CDP + ADP</text>
        <dbReference type="Rhea" id="RHEA:11600"/>
        <dbReference type="ChEBI" id="CHEBI:30616"/>
        <dbReference type="ChEBI" id="CHEBI:58069"/>
        <dbReference type="ChEBI" id="CHEBI:60377"/>
        <dbReference type="ChEBI" id="CHEBI:456216"/>
        <dbReference type="EC" id="2.7.4.14"/>
    </reaction>
</comment>
<sequence length="196" mass="21888">MTTPVVKPNVVFVLGGPGSGKGTQSANIVRDFGYVHLSAGDLLRAEMNSGSKDGAMISQMIKNGEIVPSSVTVNLLKNAIFSSKSLNFLVDGFPRNQENNNSWLTQMSTLVNTRFVLFFDCPEEVMTNRLLKRGESSGRSDDNIESIKKRFNTFKVQTMEVIDLYKKDDKVRIINSDRDESSVYNDVKSLFQSLNF</sequence>
<feature type="binding site" evidence="9">
    <location>
        <position position="44"/>
    </location>
    <ligand>
        <name>a ribonucleoside 5'-phosphate</name>
        <dbReference type="ChEBI" id="CHEBI:58043"/>
    </ligand>
</feature>
<evidence type="ECO:0000313" key="10">
    <source>
        <dbReference type="EMBL" id="KYQ91891.1"/>
    </source>
</evidence>
<reference evidence="10 11" key="1">
    <citation type="submission" date="2015-12" db="EMBL/GenBank/DDBJ databases">
        <title>Dictyostelia acquired genes for synthesis and detection of signals that induce cell-type specialization by lateral gene transfer from prokaryotes.</title>
        <authorList>
            <person name="Gloeckner G."/>
            <person name="Schaap P."/>
        </authorList>
    </citation>
    <scope>NUCLEOTIDE SEQUENCE [LARGE SCALE GENOMIC DNA]</scope>
    <source>
        <strain evidence="10 11">TK</strain>
    </source>
</reference>
<dbReference type="HAMAP" id="MF_03172">
    <property type="entry name" value="Adenylate_kinase_UMP_CMP_kin"/>
    <property type="match status" value="1"/>
</dbReference>
<evidence type="ECO:0000256" key="7">
    <source>
        <dbReference type="ARBA" id="ARBA00023242"/>
    </source>
</evidence>
<comment type="caution">
    <text evidence="9">Lacks conserved residue(s) required for the propagation of feature annotation.</text>
</comment>
<comment type="subunit">
    <text evidence="9">Monomer.</text>
</comment>
<dbReference type="GO" id="GO:0005634">
    <property type="term" value="C:nucleus"/>
    <property type="evidence" value="ECO:0007669"/>
    <property type="project" value="UniProtKB-SubCell"/>
</dbReference>
<dbReference type="InterPro" id="IPR006266">
    <property type="entry name" value="UMP_CMP_kinase"/>
</dbReference>
<dbReference type="EMBL" id="LODT01000033">
    <property type="protein sequence ID" value="KYQ91891.1"/>
    <property type="molecule type" value="Genomic_DNA"/>
</dbReference>
<protein>
    <recommendedName>
        <fullName evidence="9">UMP-CMP kinase</fullName>
        <ecNumber evidence="9">2.7.4.14</ecNumber>
    </recommendedName>
    <alternativeName>
        <fullName evidence="9">Deoxycytidylate kinase</fullName>
        <shortName evidence="9">CK</shortName>
        <shortName evidence="9">dCMP kinase</shortName>
    </alternativeName>
    <alternativeName>
        <fullName evidence="9">Uridine monophosphate/cytidine monophosphate kinase</fullName>
        <shortName evidence="9">UMP/CMP kinase</shortName>
        <shortName evidence="9">UMP/CMPK</shortName>
    </alternativeName>
</protein>
<dbReference type="GO" id="GO:0005524">
    <property type="term" value="F:ATP binding"/>
    <property type="evidence" value="ECO:0007669"/>
    <property type="project" value="UniProtKB-KW"/>
</dbReference>
<dbReference type="AlphaFoldDB" id="A0A151ZD80"/>
<feature type="binding site" evidence="9">
    <location>
        <position position="133"/>
    </location>
    <ligand>
        <name>ATP</name>
        <dbReference type="ChEBI" id="CHEBI:30616"/>
    </ligand>
</feature>
<feature type="binding site" evidence="9">
    <location>
        <position position="99"/>
    </location>
    <ligand>
        <name>CMP</name>
        <dbReference type="ChEBI" id="CHEBI:60377"/>
    </ligand>
</feature>
<dbReference type="PANTHER" id="PTHR23359">
    <property type="entry name" value="NUCLEOTIDE KINASE"/>
    <property type="match status" value="1"/>
</dbReference>
<feature type="binding site" evidence="9">
    <location>
        <begin position="92"/>
        <end position="95"/>
    </location>
    <ligand>
        <name>a ribonucleoside 5'-phosphate</name>
        <dbReference type="ChEBI" id="CHEBI:58043"/>
    </ligand>
</feature>
<dbReference type="PROSITE" id="PS00113">
    <property type="entry name" value="ADENYLATE_KINASE"/>
    <property type="match status" value="1"/>
</dbReference>
<gene>
    <name evidence="9" type="primary">pyrK</name>
    <name evidence="10" type="ORF">DLAC_07233</name>
</gene>
<dbReference type="PRINTS" id="PR00094">
    <property type="entry name" value="ADENYLTKNASE"/>
</dbReference>
<evidence type="ECO:0000256" key="5">
    <source>
        <dbReference type="ARBA" id="ARBA00022840"/>
    </source>
</evidence>
<keyword evidence="7 9" id="KW-0539">Nucleus</keyword>
<accession>A0A151ZD80</accession>
<dbReference type="Gene3D" id="3.40.50.300">
    <property type="entry name" value="P-loop containing nucleotide triphosphate hydrolases"/>
    <property type="match status" value="1"/>
</dbReference>
<dbReference type="InterPro" id="IPR027417">
    <property type="entry name" value="P-loop_NTPase"/>
</dbReference>
<comment type="catalytic activity">
    <reaction evidence="8 9">
        <text>UMP + ATP = UDP + ADP</text>
        <dbReference type="Rhea" id="RHEA:24400"/>
        <dbReference type="ChEBI" id="CHEBI:30616"/>
        <dbReference type="ChEBI" id="CHEBI:57865"/>
        <dbReference type="ChEBI" id="CHEBI:58223"/>
        <dbReference type="ChEBI" id="CHEBI:456216"/>
        <dbReference type="EC" id="2.7.4.14"/>
    </reaction>
</comment>
<dbReference type="NCBIfam" id="TIGR01359">
    <property type="entry name" value="UMP_CMP_kin_fam"/>
    <property type="match status" value="1"/>
</dbReference>
<evidence type="ECO:0000256" key="1">
    <source>
        <dbReference type="ARBA" id="ARBA00022490"/>
    </source>
</evidence>
<feature type="binding site" evidence="9">
    <location>
        <begin position="18"/>
        <end position="23"/>
    </location>
    <ligand>
        <name>ATP</name>
        <dbReference type="ChEBI" id="CHEBI:30616"/>
    </ligand>
</feature>
<dbReference type="SUPFAM" id="SSF52540">
    <property type="entry name" value="P-loop containing nucleoside triphosphate hydrolases"/>
    <property type="match status" value="1"/>
</dbReference>
<dbReference type="OMA" id="EQTMPVI"/>
<evidence type="ECO:0000256" key="4">
    <source>
        <dbReference type="ARBA" id="ARBA00022777"/>
    </source>
</evidence>
<comment type="cofactor">
    <cofactor evidence="9">
        <name>Mg(2+)</name>
        <dbReference type="ChEBI" id="CHEBI:18420"/>
    </cofactor>
    <text evidence="9">Binds 1 Mg(2+) ion per monomer.</text>
</comment>
<dbReference type="EC" id="2.7.4.14" evidence="9"/>
<comment type="catalytic activity">
    <reaction evidence="9">
        <text>dCMP + ATP = dCDP + ADP</text>
        <dbReference type="Rhea" id="RHEA:25094"/>
        <dbReference type="ChEBI" id="CHEBI:30616"/>
        <dbReference type="ChEBI" id="CHEBI:57566"/>
        <dbReference type="ChEBI" id="CHEBI:58593"/>
        <dbReference type="ChEBI" id="CHEBI:456216"/>
        <dbReference type="EC" id="2.7.4.14"/>
    </reaction>
</comment>
<feature type="binding site" evidence="9">
    <location>
        <begin position="65"/>
        <end position="67"/>
    </location>
    <ligand>
        <name>a ribonucleoside 5'-phosphate</name>
        <dbReference type="ChEBI" id="CHEBI:58043"/>
    </ligand>
</feature>
<dbReference type="OrthoDB" id="442176at2759"/>
<dbReference type="STRING" id="361077.A0A151ZD80"/>
<dbReference type="GO" id="GO:0006207">
    <property type="term" value="P:'de novo' pyrimidine nucleobase biosynthetic process"/>
    <property type="evidence" value="ECO:0007669"/>
    <property type="project" value="InterPro"/>
</dbReference>
<evidence type="ECO:0000256" key="3">
    <source>
        <dbReference type="ARBA" id="ARBA00022741"/>
    </source>
</evidence>
<organism evidence="10 11">
    <name type="scientific">Tieghemostelium lacteum</name>
    <name type="common">Slime mold</name>
    <name type="synonym">Dictyostelium lacteum</name>
    <dbReference type="NCBI Taxonomy" id="361077"/>
    <lineage>
        <taxon>Eukaryota</taxon>
        <taxon>Amoebozoa</taxon>
        <taxon>Evosea</taxon>
        <taxon>Eumycetozoa</taxon>
        <taxon>Dictyostelia</taxon>
        <taxon>Dictyosteliales</taxon>
        <taxon>Raperosteliaceae</taxon>
        <taxon>Tieghemostelium</taxon>
    </lineage>
</organism>
<feature type="binding site" evidence="9">
    <location>
        <position position="178"/>
    </location>
    <ligand>
        <name>ATP</name>
        <dbReference type="ChEBI" id="CHEBI:30616"/>
    </ligand>
</feature>
<dbReference type="Proteomes" id="UP000076078">
    <property type="component" value="Unassembled WGS sequence"/>
</dbReference>